<gene>
    <name evidence="2" type="ORF">LTR09_012524</name>
</gene>
<feature type="region of interest" description="Disordered" evidence="1">
    <location>
        <begin position="184"/>
        <end position="209"/>
    </location>
</feature>
<dbReference type="AlphaFoldDB" id="A0AAJ0G3S0"/>
<evidence type="ECO:0000313" key="3">
    <source>
        <dbReference type="Proteomes" id="UP001271007"/>
    </source>
</evidence>
<evidence type="ECO:0000313" key="2">
    <source>
        <dbReference type="EMBL" id="KAK3045947.1"/>
    </source>
</evidence>
<reference evidence="2" key="1">
    <citation type="submission" date="2023-04" db="EMBL/GenBank/DDBJ databases">
        <title>Black Yeasts Isolated from many extreme environments.</title>
        <authorList>
            <person name="Coleine C."/>
            <person name="Stajich J.E."/>
            <person name="Selbmann L."/>
        </authorList>
    </citation>
    <scope>NUCLEOTIDE SEQUENCE</scope>
    <source>
        <strain evidence="2">CCFEE 5312</strain>
    </source>
</reference>
<comment type="caution">
    <text evidence="2">The sequence shown here is derived from an EMBL/GenBank/DDBJ whole genome shotgun (WGS) entry which is preliminary data.</text>
</comment>
<accession>A0AAJ0G3S0</accession>
<feature type="region of interest" description="Disordered" evidence="1">
    <location>
        <begin position="237"/>
        <end position="279"/>
    </location>
</feature>
<keyword evidence="3" id="KW-1185">Reference proteome</keyword>
<evidence type="ECO:0000256" key="1">
    <source>
        <dbReference type="SAM" id="MobiDB-lite"/>
    </source>
</evidence>
<name>A0AAJ0G3S0_9PEZI</name>
<protein>
    <submittedName>
        <fullName evidence="2">Uncharacterized protein</fullName>
    </submittedName>
</protein>
<organism evidence="2 3">
    <name type="scientific">Extremus antarcticus</name>
    <dbReference type="NCBI Taxonomy" id="702011"/>
    <lineage>
        <taxon>Eukaryota</taxon>
        <taxon>Fungi</taxon>
        <taxon>Dikarya</taxon>
        <taxon>Ascomycota</taxon>
        <taxon>Pezizomycotina</taxon>
        <taxon>Dothideomycetes</taxon>
        <taxon>Dothideomycetidae</taxon>
        <taxon>Mycosphaerellales</taxon>
        <taxon>Extremaceae</taxon>
        <taxon>Extremus</taxon>
    </lineage>
</organism>
<dbReference type="Proteomes" id="UP001271007">
    <property type="component" value="Unassembled WGS sequence"/>
</dbReference>
<feature type="compositionally biased region" description="Polar residues" evidence="1">
    <location>
        <begin position="269"/>
        <end position="279"/>
    </location>
</feature>
<sequence length="279" mass="31288">MATDDMRPLGGDAAFAHGLLGTTPQTPYDQARTLMKEMQYELHPDRAHPQVVANYGEVGIGMGPVNSLLDGLKEREQWEEFVKTQVLPRFVFRRACAKKRPQCYLPGPLPPAGIDDPHTKAWSGVMRTWITSRQERERDDLKEKQGKEAALLRKRQEEDNDVVLGCVNLVCDYQRQVEHARSAKERALSETEQARSAAEHAQSNLAQKEAEVEELRQSLQKFFSSLADMKAQVLAKVRDRPQRSMNKRSRSVATAHRISSVPADEAGNGHTTTPSAMTS</sequence>
<dbReference type="EMBL" id="JAWDJX010000131">
    <property type="protein sequence ID" value="KAK3045947.1"/>
    <property type="molecule type" value="Genomic_DNA"/>
</dbReference>
<proteinExistence type="predicted"/>
<feature type="compositionally biased region" description="Basic and acidic residues" evidence="1">
    <location>
        <begin position="184"/>
        <end position="193"/>
    </location>
</feature>